<keyword evidence="1" id="KW-0678">Repressor</keyword>
<dbReference type="InterPro" id="IPR050109">
    <property type="entry name" value="HTH-type_TetR-like_transc_reg"/>
</dbReference>
<dbReference type="InterPro" id="IPR036271">
    <property type="entry name" value="Tet_transcr_reg_TetR-rel_C_sf"/>
</dbReference>
<evidence type="ECO:0000256" key="1">
    <source>
        <dbReference type="ARBA" id="ARBA00022491"/>
    </source>
</evidence>
<feature type="region of interest" description="Disordered" evidence="6">
    <location>
        <begin position="202"/>
        <end position="225"/>
    </location>
</feature>
<accession>A0A1C5I743</accession>
<dbReference type="PRINTS" id="PR00455">
    <property type="entry name" value="HTHTETR"/>
</dbReference>
<dbReference type="SUPFAM" id="SSF48498">
    <property type="entry name" value="Tetracyclin repressor-like, C-terminal domain"/>
    <property type="match status" value="1"/>
</dbReference>
<sequence length="225" mass="24380">MTAAGTEPLTRRRAPRGSARRNIVAAATELFARRGYEATSVQEIVAAAAVTKGALYHWFGSKSELLTSIYRELLAEQTARLREIADGPGPVGERLRAAAADVVEHTAAHVDELTVWARSAHLIDGEHADATRRERRRYHDLFRDLVLEGQRAGAVRTDVSATVITHTFLSALGNTHTWFHPDGPLTFTEVGHQLVALFVGGLRPPEESSSPTPAGTAGDRSRSTA</sequence>
<name>A0A1C5I743_9ACTN</name>
<dbReference type="EMBL" id="FMDN01000008">
    <property type="protein sequence ID" value="SCG54047.1"/>
    <property type="molecule type" value="Genomic_DNA"/>
</dbReference>
<dbReference type="Pfam" id="PF17932">
    <property type="entry name" value="TetR_C_24"/>
    <property type="match status" value="1"/>
</dbReference>
<evidence type="ECO:0000256" key="2">
    <source>
        <dbReference type="ARBA" id="ARBA00023015"/>
    </source>
</evidence>
<keyword evidence="3 5" id="KW-0238">DNA-binding</keyword>
<dbReference type="InterPro" id="IPR009057">
    <property type="entry name" value="Homeodomain-like_sf"/>
</dbReference>
<dbReference type="OrthoDB" id="3190535at2"/>
<keyword evidence="2" id="KW-0805">Transcription regulation</keyword>
<evidence type="ECO:0000313" key="9">
    <source>
        <dbReference type="Proteomes" id="UP000199408"/>
    </source>
</evidence>
<dbReference type="InterPro" id="IPR001647">
    <property type="entry name" value="HTH_TetR"/>
</dbReference>
<evidence type="ECO:0000259" key="7">
    <source>
        <dbReference type="PROSITE" id="PS50977"/>
    </source>
</evidence>
<keyword evidence="4" id="KW-0804">Transcription</keyword>
<evidence type="ECO:0000313" key="8">
    <source>
        <dbReference type="EMBL" id="SCG54047.1"/>
    </source>
</evidence>
<dbReference type="Gene3D" id="1.10.10.60">
    <property type="entry name" value="Homeodomain-like"/>
    <property type="match status" value="1"/>
</dbReference>
<gene>
    <name evidence="8" type="ORF">GA0070560_108138</name>
</gene>
<dbReference type="SUPFAM" id="SSF46689">
    <property type="entry name" value="Homeodomain-like"/>
    <property type="match status" value="1"/>
</dbReference>
<evidence type="ECO:0000256" key="6">
    <source>
        <dbReference type="SAM" id="MobiDB-lite"/>
    </source>
</evidence>
<dbReference type="GO" id="GO:0003700">
    <property type="term" value="F:DNA-binding transcription factor activity"/>
    <property type="evidence" value="ECO:0007669"/>
    <property type="project" value="TreeGrafter"/>
</dbReference>
<evidence type="ECO:0000256" key="5">
    <source>
        <dbReference type="PROSITE-ProRule" id="PRU00335"/>
    </source>
</evidence>
<dbReference type="PANTHER" id="PTHR30055:SF175">
    <property type="entry name" value="HTH-TYPE TRANSCRIPTIONAL REPRESSOR KSTR2"/>
    <property type="match status" value="1"/>
</dbReference>
<dbReference type="Gene3D" id="1.10.357.10">
    <property type="entry name" value="Tetracycline Repressor, domain 2"/>
    <property type="match status" value="1"/>
</dbReference>
<feature type="DNA-binding region" description="H-T-H motif" evidence="5">
    <location>
        <begin position="40"/>
        <end position="59"/>
    </location>
</feature>
<dbReference type="Proteomes" id="UP000199408">
    <property type="component" value="Unassembled WGS sequence"/>
</dbReference>
<keyword evidence="9" id="KW-1185">Reference proteome</keyword>
<protein>
    <submittedName>
        <fullName evidence="8">Transcriptional regulator, TetR family</fullName>
    </submittedName>
</protein>
<proteinExistence type="predicted"/>
<dbReference type="PROSITE" id="PS50977">
    <property type="entry name" value="HTH_TETR_2"/>
    <property type="match status" value="1"/>
</dbReference>
<dbReference type="AlphaFoldDB" id="A0A1C5I743"/>
<evidence type="ECO:0000256" key="4">
    <source>
        <dbReference type="ARBA" id="ARBA00023163"/>
    </source>
</evidence>
<dbReference type="RefSeq" id="WP_091296289.1">
    <property type="nucleotide sequence ID" value="NZ_FMDN01000008.1"/>
</dbReference>
<dbReference type="Pfam" id="PF00440">
    <property type="entry name" value="TetR_N"/>
    <property type="match status" value="1"/>
</dbReference>
<evidence type="ECO:0000256" key="3">
    <source>
        <dbReference type="ARBA" id="ARBA00023125"/>
    </source>
</evidence>
<reference evidence="9" key="1">
    <citation type="submission" date="2016-06" db="EMBL/GenBank/DDBJ databases">
        <authorList>
            <person name="Varghese N."/>
        </authorList>
    </citation>
    <scope>NUCLEOTIDE SEQUENCE [LARGE SCALE GENOMIC DNA]</scope>
    <source>
        <strain evidence="9">DSM 43171</strain>
    </source>
</reference>
<dbReference type="PANTHER" id="PTHR30055">
    <property type="entry name" value="HTH-TYPE TRANSCRIPTIONAL REGULATOR RUTR"/>
    <property type="match status" value="1"/>
</dbReference>
<dbReference type="InterPro" id="IPR041490">
    <property type="entry name" value="KstR2_TetR_C"/>
</dbReference>
<dbReference type="GO" id="GO:0000976">
    <property type="term" value="F:transcription cis-regulatory region binding"/>
    <property type="evidence" value="ECO:0007669"/>
    <property type="project" value="TreeGrafter"/>
</dbReference>
<dbReference type="STRING" id="47864.GA0070560_108138"/>
<organism evidence="8 9">
    <name type="scientific">Micromonospora halophytica</name>
    <dbReference type="NCBI Taxonomy" id="47864"/>
    <lineage>
        <taxon>Bacteria</taxon>
        <taxon>Bacillati</taxon>
        <taxon>Actinomycetota</taxon>
        <taxon>Actinomycetes</taxon>
        <taxon>Micromonosporales</taxon>
        <taxon>Micromonosporaceae</taxon>
        <taxon>Micromonospora</taxon>
    </lineage>
</organism>
<feature type="domain" description="HTH tetR-type" evidence="7">
    <location>
        <begin position="17"/>
        <end position="77"/>
    </location>
</feature>